<dbReference type="Gene3D" id="3.40.50.11310">
    <property type="entry name" value="Bacterial phosphonate metabolism protein PhnH"/>
    <property type="match status" value="1"/>
</dbReference>
<accession>A0A1H8EB22</accession>
<dbReference type="OrthoDB" id="9814509at2"/>
<dbReference type="STRING" id="933059.SAMN04488103_103268"/>
<dbReference type="EMBL" id="FOCE01000003">
    <property type="protein sequence ID" value="SEN16590.1"/>
    <property type="molecule type" value="Genomic_DNA"/>
</dbReference>
<dbReference type="Proteomes" id="UP000198761">
    <property type="component" value="Unassembled WGS sequence"/>
</dbReference>
<evidence type="ECO:0000313" key="2">
    <source>
        <dbReference type="Proteomes" id="UP000198761"/>
    </source>
</evidence>
<dbReference type="InterPro" id="IPR008772">
    <property type="entry name" value="Phosphonate_metab_PhnH"/>
</dbReference>
<evidence type="ECO:0000313" key="1">
    <source>
        <dbReference type="EMBL" id="SEN16590.1"/>
    </source>
</evidence>
<proteinExistence type="predicted"/>
<dbReference type="RefSeq" id="WP_091299959.1">
    <property type="nucleotide sequence ID" value="NZ_FOCE01000003.1"/>
</dbReference>
<name>A0A1H8EB22_9RHOB</name>
<dbReference type="NCBIfam" id="TIGR03292">
    <property type="entry name" value="PhnH_redo"/>
    <property type="match status" value="1"/>
</dbReference>
<dbReference type="InterPro" id="IPR038058">
    <property type="entry name" value="PhnH-like_sp"/>
</dbReference>
<dbReference type="Pfam" id="PF05845">
    <property type="entry name" value="PhnH"/>
    <property type="match status" value="1"/>
</dbReference>
<keyword evidence="2" id="KW-1185">Reference proteome</keyword>
<protein>
    <submittedName>
        <fullName evidence="1">Alpha-D-ribose 1-methylphosphonate 5-triphosphate synthase subunit PhnH</fullName>
    </submittedName>
</protein>
<gene>
    <name evidence="1" type="ORF">SAMN04488103_103268</name>
</gene>
<dbReference type="GO" id="GO:0019634">
    <property type="term" value="P:organic phosphonate metabolic process"/>
    <property type="evidence" value="ECO:0007669"/>
    <property type="project" value="InterPro"/>
</dbReference>
<dbReference type="SUPFAM" id="SSF159709">
    <property type="entry name" value="PhnH-like"/>
    <property type="match status" value="1"/>
</dbReference>
<dbReference type="AlphaFoldDB" id="A0A1H8EB22"/>
<reference evidence="1 2" key="1">
    <citation type="submission" date="2016-10" db="EMBL/GenBank/DDBJ databases">
        <authorList>
            <person name="de Groot N.N."/>
        </authorList>
    </citation>
    <scope>NUCLEOTIDE SEQUENCE [LARGE SCALE GENOMIC DNA]</scope>
    <source>
        <strain evidence="1 2">DSM 3857</strain>
    </source>
</reference>
<dbReference type="PIRSF" id="PIRSF020680">
    <property type="entry name" value="PhnH"/>
    <property type="match status" value="1"/>
</dbReference>
<organism evidence="1 2">
    <name type="scientific">Gemmobacter aquatilis</name>
    <dbReference type="NCBI Taxonomy" id="933059"/>
    <lineage>
        <taxon>Bacteria</taxon>
        <taxon>Pseudomonadati</taxon>
        <taxon>Pseudomonadota</taxon>
        <taxon>Alphaproteobacteria</taxon>
        <taxon>Rhodobacterales</taxon>
        <taxon>Paracoccaceae</taxon>
        <taxon>Gemmobacter</taxon>
    </lineage>
</organism>
<sequence length="189" mass="19344">MRAEALTGGFADAPVQAAQGFRAALEALARPGQIETVAGAAPPAPLSVAAGVLLLVLADATTPVHLAGEWDCPAVRDWVVFHCGAPLVGAADAVFALGDWAALQPVGRFAIGTADYPDRAATLIVELPVLEPAGVRLRGPGIADEAALSLPEVAAFQANRALFPLGLDCFFTCGDRLAGLPRSTRVEAV</sequence>